<dbReference type="Proteomes" id="UP001362999">
    <property type="component" value="Unassembled WGS sequence"/>
</dbReference>
<evidence type="ECO:0000256" key="1">
    <source>
        <dbReference type="SAM" id="MobiDB-lite"/>
    </source>
</evidence>
<reference evidence="2 3" key="1">
    <citation type="journal article" date="2024" name="J Genomics">
        <title>Draft genome sequencing and assembly of Favolaschia claudopus CIRM-BRFM 2984 isolated from oak limbs.</title>
        <authorList>
            <person name="Navarro D."/>
            <person name="Drula E."/>
            <person name="Chaduli D."/>
            <person name="Cazenave R."/>
            <person name="Ahrendt S."/>
            <person name="Wang J."/>
            <person name="Lipzen A."/>
            <person name="Daum C."/>
            <person name="Barry K."/>
            <person name="Grigoriev I.V."/>
            <person name="Favel A."/>
            <person name="Rosso M.N."/>
            <person name="Martin F."/>
        </authorList>
    </citation>
    <scope>NUCLEOTIDE SEQUENCE [LARGE SCALE GENOMIC DNA]</scope>
    <source>
        <strain evidence="2 3">CIRM-BRFM 2984</strain>
    </source>
</reference>
<accession>A0AAW0AHG0</accession>
<feature type="region of interest" description="Disordered" evidence="1">
    <location>
        <begin position="1"/>
        <end position="31"/>
    </location>
</feature>
<evidence type="ECO:0000313" key="2">
    <source>
        <dbReference type="EMBL" id="KAK7008480.1"/>
    </source>
</evidence>
<comment type="caution">
    <text evidence="2">The sequence shown here is derived from an EMBL/GenBank/DDBJ whole genome shotgun (WGS) entry which is preliminary data.</text>
</comment>
<name>A0AAW0AHG0_9AGAR</name>
<evidence type="ECO:0000313" key="3">
    <source>
        <dbReference type="Proteomes" id="UP001362999"/>
    </source>
</evidence>
<keyword evidence="3" id="KW-1185">Reference proteome</keyword>
<organism evidence="2 3">
    <name type="scientific">Favolaschia claudopus</name>
    <dbReference type="NCBI Taxonomy" id="2862362"/>
    <lineage>
        <taxon>Eukaryota</taxon>
        <taxon>Fungi</taxon>
        <taxon>Dikarya</taxon>
        <taxon>Basidiomycota</taxon>
        <taxon>Agaricomycotina</taxon>
        <taxon>Agaricomycetes</taxon>
        <taxon>Agaricomycetidae</taxon>
        <taxon>Agaricales</taxon>
        <taxon>Marasmiineae</taxon>
        <taxon>Mycenaceae</taxon>
        <taxon>Favolaschia</taxon>
    </lineage>
</organism>
<proteinExistence type="predicted"/>
<sequence length="241" mass="27621">MPADRTPKPATSSRVDLKKRKDRASDSATRMRAARSKIDALEKAIIAGILTRRTEDNNPVTISDQVREFTTAVARFRIDFNELYRSKSTESAQARVRVKCAMIKRFDEILKSHGSNSMSMMGGGRETETLIINPFRLDDPRRLEFDAELRKLVGEWQDVRINTLPPFDENKGIMFRMPNQFFDEWPKTDAGIARFLEISVYEETLERRQHEAVVAAKIRVPSVMPPPRAFAASETLQEYVL</sequence>
<dbReference type="AlphaFoldDB" id="A0AAW0AHG0"/>
<dbReference type="EMBL" id="JAWWNJ010000067">
    <property type="protein sequence ID" value="KAK7008480.1"/>
    <property type="molecule type" value="Genomic_DNA"/>
</dbReference>
<protein>
    <submittedName>
        <fullName evidence="2">Uncharacterized protein</fullName>
    </submittedName>
</protein>
<gene>
    <name evidence="2" type="ORF">R3P38DRAFT_3210729</name>
</gene>